<dbReference type="EMBL" id="KM879463">
    <property type="protein sequence ID" value="AIZ01777.1"/>
    <property type="molecule type" value="Genomic_DNA"/>
</dbReference>
<proteinExistence type="predicted"/>
<gene>
    <name evidence="1" type="ORF">ArV1_090</name>
</gene>
<dbReference type="OrthoDB" id="20834at10239"/>
<dbReference type="Proteomes" id="UP000031071">
    <property type="component" value="Segment"/>
</dbReference>
<dbReference type="RefSeq" id="YP_009126123.1">
    <property type="nucleotide sequence ID" value="NC_026606.1"/>
</dbReference>
<accession>A0A0A7HAS2</accession>
<dbReference type="KEGG" id="vg:23680932"/>
<evidence type="ECO:0000313" key="2">
    <source>
        <dbReference type="Proteomes" id="UP000031071"/>
    </source>
</evidence>
<evidence type="ECO:0000313" key="1">
    <source>
        <dbReference type="EMBL" id="AIZ01777.1"/>
    </source>
</evidence>
<organism evidence="1 2">
    <name type="scientific">Arthrobacter phage vB_ArtM-ArV1</name>
    <dbReference type="NCBI Taxonomy" id="1566993"/>
    <lineage>
        <taxon>Viruses</taxon>
        <taxon>Duplodnaviria</taxon>
        <taxon>Heunggongvirae</taxon>
        <taxon>Uroviricota</taxon>
        <taxon>Caudoviricetes</taxon>
        <taxon>Klausavirus</taxon>
        <taxon>Klausavirus ArV1</taxon>
    </lineage>
</organism>
<reference evidence="1 2" key="1">
    <citation type="submission" date="2014-10" db="EMBL/GenBank/DDBJ databases">
        <title>Genome of vB_ArtM-ArV1 - first myovirus infecting Arthrobacter sp.</title>
        <authorList>
            <person name="Simoliunas E."/>
            <person name="Kaliniene L."/>
            <person name="Stasilo M."/>
            <person name="Meskys R."/>
        </authorList>
    </citation>
    <scope>NUCLEOTIDE SEQUENCE [LARGE SCALE GENOMIC DNA]</scope>
</reference>
<protein>
    <submittedName>
        <fullName evidence="1">Uncharacterized protein</fullName>
    </submittedName>
</protein>
<keyword evidence="2" id="KW-1185">Reference proteome</keyword>
<name>A0A0A7HAS2_9CAUD</name>
<sequence length="532" mass="57997">MTATAYKYVSTVEPTYGTRTVTNTETGHVVTDGDFVTVGKAKTEWRVCYLYTDGRVQLERQAQSPKRGMTRRFDHMDNLTVVYTTRKAVEADDEPTVDVHVFAKGDRLFHNTSPVIYTVTKVTARKVHTESPSGLKVVFDAQHDSLTPAPELIPDTTPALPVVKSVVREITYYGARCINTTTHHDKSATGLRTVRMEWLDNADPKNGGWEAGTVTEKLIKGDAWRNPAKFVELVPEHVIGGFGEELEPAPGSEEAVRKAVADAKEDAALLADVPAPKLSKKNQARYDEWAARVEGEGFHVGQEVMATRVETDARDYVTRQWEEPAVITEVRAFDAVVRFADGSHGSSGIGVRVLDESATAADGWPTVAVLAETMVGMVGMGEAVDLEDAADAADDLFPDVPADETERAAYHARAEAIMNEAMDVARAALDGDTPTPLLHPKREVFDVKASKDGKEVVEVVTVLGSIHRARSVADMLACKYGFGPIALEYHTSTFEAHYGKGGALVEIEDMDPDATFEVGPFDEQLTAEMAAE</sequence>
<dbReference type="GeneID" id="23680932"/>